<dbReference type="InterPro" id="IPR036291">
    <property type="entry name" value="NAD(P)-bd_dom_sf"/>
</dbReference>
<dbReference type="GO" id="GO:0016491">
    <property type="term" value="F:oxidoreductase activity"/>
    <property type="evidence" value="ECO:0007669"/>
    <property type="project" value="UniProtKB-KW"/>
</dbReference>
<dbReference type="EMBL" id="MSCJ01000003">
    <property type="protein sequence ID" value="PQJ62865.1"/>
    <property type="molecule type" value="Genomic_DNA"/>
</dbReference>
<dbReference type="GO" id="GO:0000166">
    <property type="term" value="F:nucleotide binding"/>
    <property type="evidence" value="ECO:0007669"/>
    <property type="project" value="InterPro"/>
</dbReference>
<dbReference type="AlphaFoldDB" id="A0A2S7VLQ4"/>
<sequence length="348" mass="39135">MACSAIKTAVIGYGFSAQTFHIPFITSLKEFELTAISTSKQQQLQEDWPLIQHFDSAEALITSSDAELVIITAPNDVHFQLAKAALENGKHVIIEKPFVTKVEDGEVLIALAKEKGLMLSIYHNRRWDGDFLTVKKMIDEKRFGELKHFESHFDRFRPVVRERWKEQAADGGGILFDLGSHLLDQSITLFGLPDAITADCRVTRKGSNNVDYFHLLLHYSTHLVVLHGDMISAGENRRFTIKGTGGCYEKLGIDPQEQYLVSGIKPVNEDWSAELPSQYGHFYDEKNCSPVPTVKGCYQEYYYQVAKAIRQGATCPVKAEDALLNIKLIELALESSRLGKKIQLRDAV</sequence>
<feature type="domain" description="Gfo/Idh/MocA-like oxidoreductase C-terminal" evidence="4">
    <location>
        <begin position="135"/>
        <end position="344"/>
    </location>
</feature>
<accession>A0A2S7VLQ4</accession>
<dbReference type="Gene3D" id="3.30.360.10">
    <property type="entry name" value="Dihydrodipicolinate Reductase, domain 2"/>
    <property type="match status" value="1"/>
</dbReference>
<dbReference type="InterPro" id="IPR051317">
    <property type="entry name" value="Gfo/Idh/MocA_oxidoreduct"/>
</dbReference>
<evidence type="ECO:0000313" key="6">
    <source>
        <dbReference type="Proteomes" id="UP000238730"/>
    </source>
</evidence>
<comment type="caution">
    <text evidence="5">The sequence shown here is derived from an EMBL/GenBank/DDBJ whole genome shotgun (WGS) entry which is preliminary data.</text>
</comment>
<dbReference type="SUPFAM" id="SSF51735">
    <property type="entry name" value="NAD(P)-binding Rossmann-fold domains"/>
    <property type="match status" value="1"/>
</dbReference>
<organism evidence="5 6">
    <name type="scientific">Photobacterium angustum</name>
    <dbReference type="NCBI Taxonomy" id="661"/>
    <lineage>
        <taxon>Bacteria</taxon>
        <taxon>Pseudomonadati</taxon>
        <taxon>Pseudomonadota</taxon>
        <taxon>Gammaproteobacteria</taxon>
        <taxon>Vibrionales</taxon>
        <taxon>Vibrionaceae</taxon>
        <taxon>Photobacterium</taxon>
    </lineage>
</organism>
<evidence type="ECO:0000313" key="5">
    <source>
        <dbReference type="EMBL" id="PQJ62865.1"/>
    </source>
</evidence>
<evidence type="ECO:0000259" key="3">
    <source>
        <dbReference type="Pfam" id="PF01408"/>
    </source>
</evidence>
<reference evidence="5 6" key="1">
    <citation type="submission" date="2016-12" db="EMBL/GenBank/DDBJ databases">
        <title>Diversity of luminous bacteria.</title>
        <authorList>
            <person name="Yoshizawa S."/>
            <person name="Kogure K."/>
        </authorList>
    </citation>
    <scope>NUCLEOTIDE SEQUENCE [LARGE SCALE GENOMIC DNA]</scope>
    <source>
        <strain evidence="5 6">LC1-200</strain>
    </source>
</reference>
<evidence type="ECO:0000259" key="4">
    <source>
        <dbReference type="Pfam" id="PF02894"/>
    </source>
</evidence>
<dbReference type="NCBIfam" id="NF008607">
    <property type="entry name" value="PRK11579.1"/>
    <property type="match status" value="1"/>
</dbReference>
<dbReference type="InterPro" id="IPR000683">
    <property type="entry name" value="Gfo/Idh/MocA-like_OxRdtase_N"/>
</dbReference>
<dbReference type="Proteomes" id="UP000238730">
    <property type="component" value="Unassembled WGS sequence"/>
</dbReference>
<dbReference type="InterPro" id="IPR004104">
    <property type="entry name" value="Gfo/Idh/MocA-like_OxRdtase_C"/>
</dbReference>
<name>A0A2S7VLQ4_PHOAN</name>
<evidence type="ECO:0000256" key="1">
    <source>
        <dbReference type="ARBA" id="ARBA00010928"/>
    </source>
</evidence>
<dbReference type="RefSeq" id="WP_105062626.1">
    <property type="nucleotide sequence ID" value="NZ_MSCJ01000003.1"/>
</dbReference>
<protein>
    <submittedName>
        <fullName evidence="5">Oxidoreductase</fullName>
    </submittedName>
</protein>
<dbReference type="PANTHER" id="PTHR43708">
    <property type="entry name" value="CONSERVED EXPRESSED OXIDOREDUCTASE (EUROFUNG)"/>
    <property type="match status" value="1"/>
</dbReference>
<dbReference type="PANTHER" id="PTHR43708:SF5">
    <property type="entry name" value="CONSERVED EXPRESSED OXIDOREDUCTASE (EUROFUNG)-RELATED"/>
    <property type="match status" value="1"/>
</dbReference>
<dbReference type="Pfam" id="PF01408">
    <property type="entry name" value="GFO_IDH_MocA"/>
    <property type="match status" value="1"/>
</dbReference>
<dbReference type="Pfam" id="PF02894">
    <property type="entry name" value="GFO_IDH_MocA_C"/>
    <property type="match status" value="1"/>
</dbReference>
<evidence type="ECO:0000256" key="2">
    <source>
        <dbReference type="ARBA" id="ARBA00023002"/>
    </source>
</evidence>
<keyword evidence="2" id="KW-0560">Oxidoreductase</keyword>
<dbReference type="Gene3D" id="3.40.50.720">
    <property type="entry name" value="NAD(P)-binding Rossmann-like Domain"/>
    <property type="match status" value="1"/>
</dbReference>
<gene>
    <name evidence="5" type="ORF">BTO08_21915</name>
</gene>
<proteinExistence type="inferred from homology"/>
<comment type="similarity">
    <text evidence="1">Belongs to the Gfo/Idh/MocA family.</text>
</comment>
<dbReference type="OrthoDB" id="9774191at2"/>
<feature type="domain" description="Gfo/Idh/MocA-like oxidoreductase N-terminal" evidence="3">
    <location>
        <begin position="6"/>
        <end position="123"/>
    </location>
</feature>